<dbReference type="RefSeq" id="WP_382228813.1">
    <property type="nucleotide sequence ID" value="NZ_JBHTCA010000060.1"/>
</dbReference>
<reference evidence="2" key="1">
    <citation type="journal article" date="2019" name="Int. J. Syst. Evol. Microbiol.">
        <title>The Global Catalogue of Microorganisms (GCM) 10K type strain sequencing project: providing services to taxonomists for standard genome sequencing and annotation.</title>
        <authorList>
            <consortium name="The Broad Institute Genomics Platform"/>
            <consortium name="The Broad Institute Genome Sequencing Center for Infectious Disease"/>
            <person name="Wu L."/>
            <person name="Ma J."/>
        </authorList>
    </citation>
    <scope>NUCLEOTIDE SEQUENCE [LARGE SCALE GENOMIC DNA]</scope>
    <source>
        <strain evidence="2">CGMCC 1.12371</strain>
    </source>
</reference>
<proteinExistence type="predicted"/>
<evidence type="ECO:0000313" key="1">
    <source>
        <dbReference type="EMBL" id="MFC7411847.1"/>
    </source>
</evidence>
<dbReference type="Proteomes" id="UP001596501">
    <property type="component" value="Unassembled WGS sequence"/>
</dbReference>
<name>A0ABW2QTY2_9BURK</name>
<organism evidence="1 2">
    <name type="scientific">Hydrogenophaga atypica</name>
    <dbReference type="NCBI Taxonomy" id="249409"/>
    <lineage>
        <taxon>Bacteria</taxon>
        <taxon>Pseudomonadati</taxon>
        <taxon>Pseudomonadota</taxon>
        <taxon>Betaproteobacteria</taxon>
        <taxon>Burkholderiales</taxon>
        <taxon>Comamonadaceae</taxon>
        <taxon>Hydrogenophaga</taxon>
    </lineage>
</organism>
<gene>
    <name evidence="1" type="ORF">ACFQPB_23635</name>
</gene>
<sequence length="221" mass="25013">MTFPPLHVLTALLSGWTWLHADKHNKYRARDQLDSSVVFSELEQVAIAVIERHRGVVTRNDLFQVIVEERGWTNVSLSLLLSSSPIFWKIEHALYALRCRPLDPHAFIEARSRRAMQLAKPDIHLPPDLSKPLRFDVTQSGSTEPINKRVVYIPSVLREHVSGYFRHASGSGPEIKVTDLQVRKLSGFASSIGIIPKQTFELVIDLANRTYDVAIKNEVAN</sequence>
<dbReference type="EMBL" id="JBHTCA010000060">
    <property type="protein sequence ID" value="MFC7411847.1"/>
    <property type="molecule type" value="Genomic_DNA"/>
</dbReference>
<evidence type="ECO:0008006" key="3">
    <source>
        <dbReference type="Google" id="ProtNLM"/>
    </source>
</evidence>
<keyword evidence="2" id="KW-1185">Reference proteome</keyword>
<comment type="caution">
    <text evidence="1">The sequence shown here is derived from an EMBL/GenBank/DDBJ whole genome shotgun (WGS) entry which is preliminary data.</text>
</comment>
<evidence type="ECO:0000313" key="2">
    <source>
        <dbReference type="Proteomes" id="UP001596501"/>
    </source>
</evidence>
<accession>A0ABW2QTY2</accession>
<protein>
    <recommendedName>
        <fullName evidence="3">WYL domain-containing protein</fullName>
    </recommendedName>
</protein>